<dbReference type="NCBIfam" id="TIGR01352">
    <property type="entry name" value="tonB_Cterm"/>
    <property type="match status" value="1"/>
</dbReference>
<gene>
    <name evidence="11" type="ORF">CJ263_13090</name>
</gene>
<evidence type="ECO:0000256" key="7">
    <source>
        <dbReference type="ARBA" id="ARBA00022927"/>
    </source>
</evidence>
<evidence type="ECO:0000256" key="1">
    <source>
        <dbReference type="ARBA" id="ARBA00004383"/>
    </source>
</evidence>
<dbReference type="Gene3D" id="3.30.1150.10">
    <property type="match status" value="1"/>
</dbReference>
<dbReference type="InterPro" id="IPR037682">
    <property type="entry name" value="TonB_C"/>
</dbReference>
<dbReference type="GO" id="GO:0098797">
    <property type="term" value="C:plasma membrane protein complex"/>
    <property type="evidence" value="ECO:0007669"/>
    <property type="project" value="TreeGrafter"/>
</dbReference>
<evidence type="ECO:0000256" key="3">
    <source>
        <dbReference type="ARBA" id="ARBA00022448"/>
    </source>
</evidence>
<dbReference type="GO" id="GO:0055085">
    <property type="term" value="P:transmembrane transport"/>
    <property type="evidence" value="ECO:0007669"/>
    <property type="project" value="InterPro"/>
</dbReference>
<keyword evidence="5" id="KW-0997">Cell inner membrane</keyword>
<sequence>MKPKKNPKKDLNKKSSLFFVFGLLLVLGLAFIALEWKSYEPKSIYEVSMNVAPSEIEEEPIEKFKVEQPKIKQVLPPEIKVEDNDVEIEETEILSTEADTETEILEVDDIEVDEPEEEVHVNWITIEEVPIFPGCENAKDKRACFNEMMQKHIQKNFRYPELAQEMGIQGRVSTQFEIKSDGSIGTIQKRGPHKVLEEEAIRILSKLPKMTPGQQRGTPVKVSFSIPINFVLQ</sequence>
<evidence type="ECO:0000313" key="12">
    <source>
        <dbReference type="Proteomes" id="UP000215244"/>
    </source>
</evidence>
<protein>
    <submittedName>
        <fullName evidence="11">Energy transducer TonB</fullName>
    </submittedName>
</protein>
<organism evidence="11 12">
    <name type="scientific">Maribacter cobaltidurans</name>
    <dbReference type="NCBI Taxonomy" id="1178778"/>
    <lineage>
        <taxon>Bacteria</taxon>
        <taxon>Pseudomonadati</taxon>
        <taxon>Bacteroidota</taxon>
        <taxon>Flavobacteriia</taxon>
        <taxon>Flavobacteriales</taxon>
        <taxon>Flavobacteriaceae</taxon>
        <taxon>Maribacter</taxon>
    </lineage>
</organism>
<keyword evidence="7" id="KW-0653">Protein transport</keyword>
<dbReference type="InterPro" id="IPR006260">
    <property type="entry name" value="TonB/TolA_C"/>
</dbReference>
<keyword evidence="4" id="KW-1003">Cell membrane</keyword>
<dbReference type="InterPro" id="IPR051045">
    <property type="entry name" value="TonB-dependent_transducer"/>
</dbReference>
<evidence type="ECO:0000256" key="4">
    <source>
        <dbReference type="ARBA" id="ARBA00022475"/>
    </source>
</evidence>
<dbReference type="AlphaFoldDB" id="A0A223V7F8"/>
<evidence type="ECO:0000313" key="11">
    <source>
        <dbReference type="EMBL" id="ASV31070.1"/>
    </source>
</evidence>
<comment type="subcellular location">
    <subcellularLocation>
        <location evidence="1">Cell inner membrane</location>
        <topology evidence="1">Single-pass membrane protein</topology>
        <orientation evidence="1">Periplasmic side</orientation>
    </subcellularLocation>
</comment>
<dbReference type="KEGG" id="marb:CJ263_13090"/>
<evidence type="ECO:0000256" key="5">
    <source>
        <dbReference type="ARBA" id="ARBA00022519"/>
    </source>
</evidence>
<evidence type="ECO:0000256" key="6">
    <source>
        <dbReference type="ARBA" id="ARBA00022692"/>
    </source>
</evidence>
<dbReference type="PANTHER" id="PTHR33446">
    <property type="entry name" value="PROTEIN TONB-RELATED"/>
    <property type="match status" value="1"/>
</dbReference>
<name>A0A223V7F8_9FLAO</name>
<dbReference type="RefSeq" id="WP_094997682.1">
    <property type="nucleotide sequence ID" value="NZ_BMJL01000014.1"/>
</dbReference>
<evidence type="ECO:0000256" key="8">
    <source>
        <dbReference type="ARBA" id="ARBA00022989"/>
    </source>
</evidence>
<keyword evidence="9" id="KW-0472">Membrane</keyword>
<dbReference type="GO" id="GO:0015031">
    <property type="term" value="P:protein transport"/>
    <property type="evidence" value="ECO:0007669"/>
    <property type="project" value="UniProtKB-KW"/>
</dbReference>
<feature type="domain" description="TonB C-terminal" evidence="10">
    <location>
        <begin position="144"/>
        <end position="233"/>
    </location>
</feature>
<dbReference type="EMBL" id="CP022957">
    <property type="protein sequence ID" value="ASV31070.1"/>
    <property type="molecule type" value="Genomic_DNA"/>
</dbReference>
<dbReference type="Proteomes" id="UP000215244">
    <property type="component" value="Chromosome"/>
</dbReference>
<evidence type="ECO:0000256" key="2">
    <source>
        <dbReference type="ARBA" id="ARBA00006555"/>
    </source>
</evidence>
<keyword evidence="8" id="KW-1133">Transmembrane helix</keyword>
<keyword evidence="3" id="KW-0813">Transport</keyword>
<dbReference type="SUPFAM" id="SSF74653">
    <property type="entry name" value="TolA/TonB C-terminal domain"/>
    <property type="match status" value="1"/>
</dbReference>
<keyword evidence="12" id="KW-1185">Reference proteome</keyword>
<dbReference type="Pfam" id="PF03544">
    <property type="entry name" value="TonB_C"/>
    <property type="match status" value="1"/>
</dbReference>
<dbReference type="GO" id="GO:0031992">
    <property type="term" value="F:energy transducer activity"/>
    <property type="evidence" value="ECO:0007669"/>
    <property type="project" value="TreeGrafter"/>
</dbReference>
<comment type="similarity">
    <text evidence="2">Belongs to the TonB family.</text>
</comment>
<evidence type="ECO:0000256" key="9">
    <source>
        <dbReference type="ARBA" id="ARBA00023136"/>
    </source>
</evidence>
<dbReference type="OrthoDB" id="1522859at2"/>
<dbReference type="PROSITE" id="PS52015">
    <property type="entry name" value="TONB_CTD"/>
    <property type="match status" value="1"/>
</dbReference>
<keyword evidence="6" id="KW-0812">Transmembrane</keyword>
<proteinExistence type="inferred from homology"/>
<evidence type="ECO:0000259" key="10">
    <source>
        <dbReference type="PROSITE" id="PS52015"/>
    </source>
</evidence>
<dbReference type="PANTHER" id="PTHR33446:SF2">
    <property type="entry name" value="PROTEIN TONB"/>
    <property type="match status" value="1"/>
</dbReference>
<accession>A0A223V7F8</accession>
<reference evidence="11 12" key="1">
    <citation type="submission" date="2017-08" db="EMBL/GenBank/DDBJ databases">
        <title>The complete genome sequence of Maribacter sp. B1, isolated from deep-sea sediment.</title>
        <authorList>
            <person name="Wu Y.-H."/>
            <person name="Cheng H."/>
            <person name="Xu X.-W."/>
        </authorList>
    </citation>
    <scope>NUCLEOTIDE SEQUENCE [LARGE SCALE GENOMIC DNA]</scope>
    <source>
        <strain evidence="11 12">B1</strain>
    </source>
</reference>